<name>A0A645IG74_9ZZZZ</name>
<organism evidence="2">
    <name type="scientific">bioreactor metagenome</name>
    <dbReference type="NCBI Taxonomy" id="1076179"/>
    <lineage>
        <taxon>unclassified sequences</taxon>
        <taxon>metagenomes</taxon>
        <taxon>ecological metagenomes</taxon>
    </lineage>
</organism>
<proteinExistence type="predicted"/>
<evidence type="ECO:0000313" key="2">
    <source>
        <dbReference type="EMBL" id="MPN50308.1"/>
    </source>
</evidence>
<sequence length="45" mass="4839">MPGIKIASLAPATKPGLLLHKKETVNLTNNHDGDNNADDDNDEQL</sequence>
<dbReference type="AlphaFoldDB" id="A0A645IG74"/>
<feature type="compositionally biased region" description="Acidic residues" evidence="1">
    <location>
        <begin position="35"/>
        <end position="45"/>
    </location>
</feature>
<reference evidence="2" key="1">
    <citation type="submission" date="2019-08" db="EMBL/GenBank/DDBJ databases">
        <authorList>
            <person name="Kucharzyk K."/>
            <person name="Murdoch R.W."/>
            <person name="Higgins S."/>
            <person name="Loffler F."/>
        </authorList>
    </citation>
    <scope>NUCLEOTIDE SEQUENCE</scope>
</reference>
<feature type="region of interest" description="Disordered" evidence="1">
    <location>
        <begin position="25"/>
        <end position="45"/>
    </location>
</feature>
<comment type="caution">
    <text evidence="2">The sequence shown here is derived from an EMBL/GenBank/DDBJ whole genome shotgun (WGS) entry which is preliminary data.</text>
</comment>
<dbReference type="EMBL" id="VSSQ01114372">
    <property type="protein sequence ID" value="MPN50308.1"/>
    <property type="molecule type" value="Genomic_DNA"/>
</dbReference>
<gene>
    <name evidence="2" type="ORF">SDC9_197934</name>
</gene>
<protein>
    <submittedName>
        <fullName evidence="2">Uncharacterized protein</fullName>
    </submittedName>
</protein>
<accession>A0A645IG74</accession>
<evidence type="ECO:0000256" key="1">
    <source>
        <dbReference type="SAM" id="MobiDB-lite"/>
    </source>
</evidence>